<evidence type="ECO:0000256" key="6">
    <source>
        <dbReference type="RuleBase" id="RU363032"/>
    </source>
</evidence>
<feature type="transmembrane region" description="Helical" evidence="6">
    <location>
        <begin position="285"/>
        <end position="304"/>
    </location>
</feature>
<evidence type="ECO:0000256" key="3">
    <source>
        <dbReference type="ARBA" id="ARBA00022692"/>
    </source>
</evidence>
<feature type="transmembrane region" description="Helical" evidence="6">
    <location>
        <begin position="254"/>
        <end position="273"/>
    </location>
</feature>
<dbReference type="InterPro" id="IPR000515">
    <property type="entry name" value="MetI-like"/>
</dbReference>
<comment type="caution">
    <text evidence="9">The sequence shown here is derived from an EMBL/GenBank/DDBJ whole genome shotgun (WGS) entry which is preliminary data.</text>
</comment>
<dbReference type="Gene3D" id="1.10.3720.10">
    <property type="entry name" value="MetI-like"/>
    <property type="match status" value="1"/>
</dbReference>
<evidence type="ECO:0000259" key="8">
    <source>
        <dbReference type="PROSITE" id="PS50928"/>
    </source>
</evidence>
<comment type="subcellular location">
    <subcellularLocation>
        <location evidence="6">Cell membrane</location>
        <topology evidence="6">Multi-pass membrane protein</topology>
    </subcellularLocation>
    <subcellularLocation>
        <location evidence="1">Membrane</location>
        <topology evidence="1">Multi-pass membrane protein</topology>
    </subcellularLocation>
</comment>
<dbReference type="SUPFAM" id="SSF161098">
    <property type="entry name" value="MetI-like"/>
    <property type="match status" value="1"/>
</dbReference>
<organism evidence="9 10">
    <name type="scientific">Aureibacillus halotolerans</name>
    <dbReference type="NCBI Taxonomy" id="1508390"/>
    <lineage>
        <taxon>Bacteria</taxon>
        <taxon>Bacillati</taxon>
        <taxon>Bacillota</taxon>
        <taxon>Bacilli</taxon>
        <taxon>Bacillales</taxon>
        <taxon>Bacillaceae</taxon>
        <taxon>Aureibacillus</taxon>
    </lineage>
</organism>
<comment type="similarity">
    <text evidence="6">Belongs to the binding-protein-dependent transport system permease family.</text>
</comment>
<dbReference type="Pfam" id="PF00528">
    <property type="entry name" value="BPD_transp_1"/>
    <property type="match status" value="1"/>
</dbReference>
<keyword evidence="4 6" id="KW-1133">Transmembrane helix</keyword>
<feature type="domain" description="ABC transmembrane type-1" evidence="8">
    <location>
        <begin position="120"/>
        <end position="334"/>
    </location>
</feature>
<dbReference type="InterPro" id="IPR035906">
    <property type="entry name" value="MetI-like_sf"/>
</dbReference>
<dbReference type="GO" id="GO:0055085">
    <property type="term" value="P:transmembrane transport"/>
    <property type="evidence" value="ECO:0007669"/>
    <property type="project" value="InterPro"/>
</dbReference>
<dbReference type="PROSITE" id="PS50928">
    <property type="entry name" value="ABC_TM1"/>
    <property type="match status" value="1"/>
</dbReference>
<keyword evidence="2 6" id="KW-0813">Transport</keyword>
<proteinExistence type="inferred from homology"/>
<feature type="transmembrane region" description="Helical" evidence="6">
    <location>
        <begin position="316"/>
        <end position="337"/>
    </location>
</feature>
<feature type="transmembrane region" description="Helical" evidence="6">
    <location>
        <begin position="59"/>
        <end position="78"/>
    </location>
</feature>
<keyword evidence="3 6" id="KW-0812">Transmembrane</keyword>
<reference evidence="9 10" key="1">
    <citation type="submission" date="2019-03" db="EMBL/GenBank/DDBJ databases">
        <title>Genomic Encyclopedia of Type Strains, Phase IV (KMG-IV): sequencing the most valuable type-strain genomes for metagenomic binning, comparative biology and taxonomic classification.</title>
        <authorList>
            <person name="Goeker M."/>
        </authorList>
    </citation>
    <scope>NUCLEOTIDE SEQUENCE [LARGE SCALE GENOMIC DNA]</scope>
    <source>
        <strain evidence="9 10">DSM 28697</strain>
    </source>
</reference>
<evidence type="ECO:0000313" key="9">
    <source>
        <dbReference type="EMBL" id="TDQ42623.1"/>
    </source>
</evidence>
<feature type="region of interest" description="Disordered" evidence="7">
    <location>
        <begin position="1"/>
        <end position="20"/>
    </location>
</feature>
<dbReference type="PANTHER" id="PTHR43496:SF1">
    <property type="entry name" value="POLYGALACTURONAN_RHAMNOGALACTURONAN TRANSPORT SYSTEM PERMEASE PROTEIN YTEP"/>
    <property type="match status" value="1"/>
</dbReference>
<dbReference type="GO" id="GO:0005886">
    <property type="term" value="C:plasma membrane"/>
    <property type="evidence" value="ECO:0007669"/>
    <property type="project" value="UniProtKB-SubCell"/>
</dbReference>
<accession>A0A4R6UC20</accession>
<evidence type="ECO:0000256" key="1">
    <source>
        <dbReference type="ARBA" id="ARBA00004141"/>
    </source>
</evidence>
<gene>
    <name evidence="9" type="ORF">EV213_10151</name>
</gene>
<protein>
    <submittedName>
        <fullName evidence="9">Carbohydrate ABC transporter membrane protein 1 (CUT1 family)</fullName>
    </submittedName>
</protein>
<evidence type="ECO:0000256" key="7">
    <source>
        <dbReference type="SAM" id="MobiDB-lite"/>
    </source>
</evidence>
<keyword evidence="10" id="KW-1185">Reference proteome</keyword>
<dbReference type="AlphaFoldDB" id="A0A4R6UC20"/>
<evidence type="ECO:0000313" key="10">
    <source>
        <dbReference type="Proteomes" id="UP000295632"/>
    </source>
</evidence>
<dbReference type="CDD" id="cd06261">
    <property type="entry name" value="TM_PBP2"/>
    <property type="match status" value="1"/>
</dbReference>
<dbReference type="EMBL" id="SNYJ01000001">
    <property type="protein sequence ID" value="TDQ42623.1"/>
    <property type="molecule type" value="Genomic_DNA"/>
</dbReference>
<keyword evidence="5 6" id="KW-0472">Membrane</keyword>
<evidence type="ECO:0000256" key="4">
    <source>
        <dbReference type="ARBA" id="ARBA00022989"/>
    </source>
</evidence>
<name>A0A4R6UC20_9BACI</name>
<evidence type="ECO:0000256" key="2">
    <source>
        <dbReference type="ARBA" id="ARBA00022448"/>
    </source>
</evidence>
<dbReference type="PANTHER" id="PTHR43496">
    <property type="entry name" value="PROTEIN LPLB"/>
    <property type="match status" value="1"/>
</dbReference>
<evidence type="ECO:0000256" key="5">
    <source>
        <dbReference type="ARBA" id="ARBA00023136"/>
    </source>
</evidence>
<dbReference type="Proteomes" id="UP000295632">
    <property type="component" value="Unassembled WGS sequence"/>
</dbReference>
<feature type="transmembrane region" description="Helical" evidence="6">
    <location>
        <begin position="124"/>
        <end position="145"/>
    </location>
</feature>
<sequence length="347" mass="39090">MGRGVGSSAYPNQTPDDDCQIMKEKPMKQPIANAPHEKTHIVPKRSKFASNLRQVKKEWQLYSLLVLPVIYLLLFKYIPMMGNVIAFRRYAPGGSVFGEEWVGMRYIEMFIQSSKFWEVFMNNIMLGSVTLLVGFPAPIILALLLNELRSKRFKKFVQSTSYLPHFLSIVIVSGMIFQITAEDGPINAIIRFFGGETILFMQQADWFLPIYVLSDLWQTVGWGTILYLAALTGIDESLYEAAKIDGANKWKQTLHITLPGITPIIVVLLTLNIGKFMQVGFEKVLLLYNPLIFETADVISTYLFRVGLQSGNFSYATAIGLFEALIGLVLVFSANYLSKKITGASLW</sequence>